<comment type="caution">
    <text evidence="1">The sequence shown here is derived from an EMBL/GenBank/DDBJ whole genome shotgun (WGS) entry which is preliminary data.</text>
</comment>
<dbReference type="AlphaFoldDB" id="X6LXA6"/>
<feature type="non-terminal residue" evidence="1">
    <location>
        <position position="380"/>
    </location>
</feature>
<dbReference type="OrthoDB" id="20198at2759"/>
<accession>X6LXA6</accession>
<organism evidence="1 2">
    <name type="scientific">Reticulomyxa filosa</name>
    <dbReference type="NCBI Taxonomy" id="46433"/>
    <lineage>
        <taxon>Eukaryota</taxon>
        <taxon>Sar</taxon>
        <taxon>Rhizaria</taxon>
        <taxon>Retaria</taxon>
        <taxon>Foraminifera</taxon>
        <taxon>Monothalamids</taxon>
        <taxon>Reticulomyxidae</taxon>
        <taxon>Reticulomyxa</taxon>
    </lineage>
</organism>
<name>X6LXA6_RETFI</name>
<evidence type="ECO:0000313" key="1">
    <source>
        <dbReference type="EMBL" id="ETO06254.1"/>
    </source>
</evidence>
<dbReference type="InterPro" id="IPR029066">
    <property type="entry name" value="PLP-binding_barrel"/>
</dbReference>
<evidence type="ECO:0000313" key="2">
    <source>
        <dbReference type="Proteomes" id="UP000023152"/>
    </source>
</evidence>
<proteinExistence type="predicted"/>
<sequence length="380" mass="43426">MMKLFIFVMRCFDKRSFLFQEKEIILDFDNSKCDLGSNNTRNKNKTAKKGVTDLSSNCAKPNAIESGQTPCLLMNLDDLDTNLKAMNDWLHTASTQQQQSAKANHNVRIRSHLKSHNCSALSFYQMEKHSKYCDNKLCVSSVSDAEVLMNSATSFRSNTRIEEILLTDIIIEVHKIRRALQLTKQRFQSHQLKLSFVSDDPFQIHVWNHLITQHHQSLVLAPSNPPRYQAPPMLVVICFVCVWKGVYIALNDLRKTSESPIGIQVESATGKTKMIEMLQFLVNECRQTLYLKGFELYGLVRESERAIEWAKAIAKEYYYDLIGQDIGELVIGSEIYSSFANEVQPSEYLFTSHVNALHLLTTVLNNYEREAPSNSNSKTP</sequence>
<dbReference type="Proteomes" id="UP000023152">
    <property type="component" value="Unassembled WGS sequence"/>
</dbReference>
<protein>
    <submittedName>
        <fullName evidence="1">Uncharacterized protein</fullName>
    </submittedName>
</protein>
<reference evidence="1 2" key="1">
    <citation type="journal article" date="2013" name="Curr. Biol.">
        <title>The Genome of the Foraminiferan Reticulomyxa filosa.</title>
        <authorList>
            <person name="Glockner G."/>
            <person name="Hulsmann N."/>
            <person name="Schleicher M."/>
            <person name="Noegel A.A."/>
            <person name="Eichinger L."/>
            <person name="Gallinger C."/>
            <person name="Pawlowski J."/>
            <person name="Sierra R."/>
            <person name="Euteneuer U."/>
            <person name="Pillet L."/>
            <person name="Moustafa A."/>
            <person name="Platzer M."/>
            <person name="Groth M."/>
            <person name="Szafranski K."/>
            <person name="Schliwa M."/>
        </authorList>
    </citation>
    <scope>NUCLEOTIDE SEQUENCE [LARGE SCALE GENOMIC DNA]</scope>
</reference>
<gene>
    <name evidence="1" type="ORF">RFI_31142</name>
</gene>
<keyword evidence="2" id="KW-1185">Reference proteome</keyword>
<dbReference type="EMBL" id="ASPP01027307">
    <property type="protein sequence ID" value="ETO06254.1"/>
    <property type="molecule type" value="Genomic_DNA"/>
</dbReference>
<dbReference type="Gene3D" id="3.20.20.10">
    <property type="entry name" value="Alanine racemase"/>
    <property type="match status" value="1"/>
</dbReference>